<dbReference type="InterPro" id="IPR053135">
    <property type="entry name" value="AKR2_Oxidoreductase"/>
</dbReference>
<keyword evidence="2" id="KW-0408">Iron</keyword>
<keyword evidence="3" id="KW-0411">Iron-sulfur</keyword>
<dbReference type="InterPro" id="IPR023210">
    <property type="entry name" value="NADP_OxRdtase_dom"/>
</dbReference>
<gene>
    <name evidence="5" type="ORF">CRH10_04005</name>
</gene>
<proteinExistence type="predicted"/>
<evidence type="ECO:0000313" key="6">
    <source>
        <dbReference type="Proteomes" id="UP000223709"/>
    </source>
</evidence>
<evidence type="ECO:0000256" key="3">
    <source>
        <dbReference type="ARBA" id="ARBA00023014"/>
    </source>
</evidence>
<evidence type="ECO:0000259" key="4">
    <source>
        <dbReference type="PROSITE" id="PS51379"/>
    </source>
</evidence>
<dbReference type="Pfam" id="PF13187">
    <property type="entry name" value="Fer4_9"/>
    <property type="match status" value="1"/>
</dbReference>
<keyword evidence="1" id="KW-0479">Metal-binding</keyword>
<dbReference type="InterPro" id="IPR036812">
    <property type="entry name" value="NAD(P)_OxRdtase_dom_sf"/>
</dbReference>
<dbReference type="GO" id="GO:0051536">
    <property type="term" value="F:iron-sulfur cluster binding"/>
    <property type="evidence" value="ECO:0007669"/>
    <property type="project" value="UniProtKB-KW"/>
</dbReference>
<organism evidence="5 6">
    <name type="scientific">Faecalibacterium prausnitzii</name>
    <dbReference type="NCBI Taxonomy" id="853"/>
    <lineage>
        <taxon>Bacteria</taxon>
        <taxon>Bacillati</taxon>
        <taxon>Bacillota</taxon>
        <taxon>Clostridia</taxon>
        <taxon>Eubacteriales</taxon>
        <taxon>Oscillospiraceae</taxon>
        <taxon>Faecalibacterium</taxon>
    </lineage>
</organism>
<dbReference type="SUPFAM" id="SSF51430">
    <property type="entry name" value="NAD(P)-linked oxidoreductase"/>
    <property type="match status" value="1"/>
</dbReference>
<sequence>MEYRAWKKQNGAGESIRTSLLGYGCMRFPTTPEGAIDEPRAEALLNAARDAGVNYFDTAYPYHGGQSEPFVGRVIAKWPRESFYLATKMPLWQCGSLEEAQHIFEEQLRRLGVEYIDFYLLHSLHAARYDRAKEMGIVDWLWEQKKLGRIRSFGFSCHDNAAGLEHILRDQPWDFCQLQYNYLDTDDRAEEISGDRGYQLTEELNIPLIIMEPIKGGTLANLPPEAEAPLKALRPEASDASWALRWVGSHRNVHVILSGMSAEDQLTDNLATFARFEPLTAAETAAVEQTAAFLHSRIKIGCTGCRYCMPCPMGVDIPDNFSIWNKLGMFGQPEAIKHQWEAHFPDAEKASHCVRCGKCEAACPQHLPIRNVLAQLQQELDQL</sequence>
<dbReference type="AlphaFoldDB" id="A0A291T8Z2"/>
<dbReference type="InterPro" id="IPR017896">
    <property type="entry name" value="4Fe4S_Fe-S-bd"/>
</dbReference>
<dbReference type="CDD" id="cd19096">
    <property type="entry name" value="AKR_Fe-S_oxidoreductase"/>
    <property type="match status" value="1"/>
</dbReference>
<dbReference type="PROSITE" id="PS51379">
    <property type="entry name" value="4FE4S_FER_2"/>
    <property type="match status" value="1"/>
</dbReference>
<dbReference type="PROSITE" id="PS00198">
    <property type="entry name" value="4FE4S_FER_1"/>
    <property type="match status" value="1"/>
</dbReference>
<dbReference type="SUPFAM" id="SSF46548">
    <property type="entry name" value="alpha-helical ferredoxin"/>
    <property type="match status" value="1"/>
</dbReference>
<dbReference type="Gene3D" id="3.20.20.100">
    <property type="entry name" value="NADP-dependent oxidoreductase domain"/>
    <property type="match status" value="1"/>
</dbReference>
<name>A0A291T8Z2_9FIRM</name>
<dbReference type="Pfam" id="PF00248">
    <property type="entry name" value="Aldo_ket_red"/>
    <property type="match status" value="1"/>
</dbReference>
<dbReference type="RefSeq" id="WP_098922928.1">
    <property type="nucleotide sequence ID" value="NZ_CP023819.1"/>
</dbReference>
<protein>
    <submittedName>
        <fullName evidence="5">Aldo/keto reductase</fullName>
    </submittedName>
</protein>
<dbReference type="EMBL" id="CP023819">
    <property type="protein sequence ID" value="ATL89530.1"/>
    <property type="molecule type" value="Genomic_DNA"/>
</dbReference>
<evidence type="ECO:0000313" key="5">
    <source>
        <dbReference type="EMBL" id="ATL89530.1"/>
    </source>
</evidence>
<dbReference type="GO" id="GO:0046872">
    <property type="term" value="F:metal ion binding"/>
    <property type="evidence" value="ECO:0007669"/>
    <property type="project" value="UniProtKB-KW"/>
</dbReference>
<dbReference type="PANTHER" id="PTHR43312:SF2">
    <property type="entry name" value="OXIDOREDUCTASE"/>
    <property type="match status" value="1"/>
</dbReference>
<dbReference type="InterPro" id="IPR017900">
    <property type="entry name" value="4Fe4S_Fe_S_CS"/>
</dbReference>
<evidence type="ECO:0000256" key="2">
    <source>
        <dbReference type="ARBA" id="ARBA00023004"/>
    </source>
</evidence>
<dbReference type="PANTHER" id="PTHR43312">
    <property type="entry name" value="D-THREO-ALDOSE 1-DEHYDROGENASE"/>
    <property type="match status" value="1"/>
</dbReference>
<reference evidence="5 6" key="1">
    <citation type="submission" date="2017-10" db="EMBL/GenBank/DDBJ databases">
        <title>Complete Genome Sequence of Faecalibacterium prausnitzii isolated from the gut of healthy adult Indian.</title>
        <authorList>
            <person name="Bag S."/>
            <person name="Ghosh T.S."/>
            <person name="Das B."/>
        </authorList>
    </citation>
    <scope>NUCLEOTIDE SEQUENCE [LARGE SCALE GENOMIC DNA]</scope>
    <source>
        <strain evidence="5 6">Indica</strain>
    </source>
</reference>
<evidence type="ECO:0000256" key="1">
    <source>
        <dbReference type="ARBA" id="ARBA00022723"/>
    </source>
</evidence>
<accession>A0A291T8Z2</accession>
<dbReference type="Proteomes" id="UP000223709">
    <property type="component" value="Chromosome"/>
</dbReference>
<feature type="domain" description="4Fe-4S ferredoxin-type" evidence="4">
    <location>
        <begin position="340"/>
        <end position="372"/>
    </location>
</feature>